<dbReference type="Proteomes" id="UP000288805">
    <property type="component" value="Unassembled WGS sequence"/>
</dbReference>
<organism evidence="2 3">
    <name type="scientific">Vitis vinifera</name>
    <name type="common">Grape</name>
    <dbReference type="NCBI Taxonomy" id="29760"/>
    <lineage>
        <taxon>Eukaryota</taxon>
        <taxon>Viridiplantae</taxon>
        <taxon>Streptophyta</taxon>
        <taxon>Embryophyta</taxon>
        <taxon>Tracheophyta</taxon>
        <taxon>Spermatophyta</taxon>
        <taxon>Magnoliopsida</taxon>
        <taxon>eudicotyledons</taxon>
        <taxon>Gunneridae</taxon>
        <taxon>Pentapetalae</taxon>
        <taxon>rosids</taxon>
        <taxon>Vitales</taxon>
        <taxon>Vitaceae</taxon>
        <taxon>Viteae</taxon>
        <taxon>Vitis</taxon>
    </lineage>
</organism>
<comment type="caution">
    <text evidence="2">The sequence shown here is derived from an EMBL/GenBank/DDBJ whole genome shotgun (WGS) entry which is preliminary data.</text>
</comment>
<protein>
    <submittedName>
        <fullName evidence="2">Uncharacterized protein</fullName>
    </submittedName>
</protein>
<proteinExistence type="predicted"/>
<accession>A0A438IQH5</accession>
<gene>
    <name evidence="2" type="ORF">CK203_033826</name>
</gene>
<sequence length="108" mass="12149">MVRLPYSTPNATIAHIIHMKDYITFKTVEVQAQFFQQLEATETMRAYISHNMDENEELIANLETTRSEATIAQKLAKWLYPMRRACPGDGHAPGGGPSVEDDSHGKQT</sequence>
<evidence type="ECO:0000313" key="3">
    <source>
        <dbReference type="Proteomes" id="UP000288805"/>
    </source>
</evidence>
<feature type="region of interest" description="Disordered" evidence="1">
    <location>
        <begin position="86"/>
        <end position="108"/>
    </location>
</feature>
<reference evidence="2 3" key="1">
    <citation type="journal article" date="2018" name="PLoS Genet.">
        <title>Population sequencing reveals clonal diversity and ancestral inbreeding in the grapevine cultivar Chardonnay.</title>
        <authorList>
            <person name="Roach M.J."/>
            <person name="Johnson D.L."/>
            <person name="Bohlmann J."/>
            <person name="van Vuuren H.J."/>
            <person name="Jones S.J."/>
            <person name="Pretorius I.S."/>
            <person name="Schmidt S.A."/>
            <person name="Borneman A.R."/>
        </authorList>
    </citation>
    <scope>NUCLEOTIDE SEQUENCE [LARGE SCALE GENOMIC DNA]</scope>
    <source>
        <strain evidence="3">cv. Chardonnay</strain>
        <tissue evidence="2">Leaf</tissue>
    </source>
</reference>
<evidence type="ECO:0000256" key="1">
    <source>
        <dbReference type="SAM" id="MobiDB-lite"/>
    </source>
</evidence>
<evidence type="ECO:0000313" key="2">
    <source>
        <dbReference type="EMBL" id="RVW98875.1"/>
    </source>
</evidence>
<dbReference type="AlphaFoldDB" id="A0A438IQH5"/>
<dbReference type="EMBL" id="QGNW01000090">
    <property type="protein sequence ID" value="RVW98875.1"/>
    <property type="molecule type" value="Genomic_DNA"/>
</dbReference>
<name>A0A438IQH5_VITVI</name>